<dbReference type="PANTHER" id="PTHR36435:SF1">
    <property type="entry name" value="CAAX AMINO TERMINAL PROTEASE FAMILY PROTEIN"/>
    <property type="match status" value="1"/>
</dbReference>
<feature type="transmembrane region" description="Helical" evidence="1">
    <location>
        <begin position="68"/>
        <end position="91"/>
    </location>
</feature>
<feature type="transmembrane region" description="Helical" evidence="1">
    <location>
        <begin position="233"/>
        <end position="254"/>
    </location>
</feature>
<feature type="transmembrane region" description="Helical" evidence="1">
    <location>
        <begin position="209"/>
        <end position="227"/>
    </location>
</feature>
<keyword evidence="1" id="KW-1133">Transmembrane helix</keyword>
<feature type="domain" description="CAAX prenyl protease 2/Lysostaphin resistance protein A-like" evidence="2">
    <location>
        <begin position="174"/>
        <end position="261"/>
    </location>
</feature>
<evidence type="ECO:0000259" key="2">
    <source>
        <dbReference type="Pfam" id="PF02517"/>
    </source>
</evidence>
<dbReference type="EMBL" id="BNAG01000005">
    <property type="protein sequence ID" value="GHE74703.1"/>
    <property type="molecule type" value="Genomic_DNA"/>
</dbReference>
<evidence type="ECO:0000256" key="1">
    <source>
        <dbReference type="SAM" id="Phobius"/>
    </source>
</evidence>
<dbReference type="RefSeq" id="WP_189631532.1">
    <property type="nucleotide sequence ID" value="NZ_BNAG01000005.1"/>
</dbReference>
<dbReference type="Proteomes" id="UP000658258">
    <property type="component" value="Unassembled WGS sequence"/>
</dbReference>
<dbReference type="Pfam" id="PF02517">
    <property type="entry name" value="Rce1-like"/>
    <property type="match status" value="1"/>
</dbReference>
<feature type="transmembrane region" description="Helical" evidence="1">
    <location>
        <begin position="112"/>
        <end position="132"/>
    </location>
</feature>
<keyword evidence="4" id="KW-1185">Reference proteome</keyword>
<protein>
    <recommendedName>
        <fullName evidence="2">CAAX prenyl protease 2/Lysostaphin resistance protein A-like domain-containing protein</fullName>
    </recommendedName>
</protein>
<name>A0ABQ3ICU9_9BACT</name>
<keyword evidence="1" id="KW-0812">Transmembrane</keyword>
<comment type="caution">
    <text evidence="3">The sequence shown here is derived from an EMBL/GenBank/DDBJ whole genome shotgun (WGS) entry which is preliminary data.</text>
</comment>
<sequence>MTRLDNGIDLTGGRTESSSFLILLGLLAAGFFVGQFVGGLVGAILALINGMGLDEFQKNPEIMFDYLSLIEVLSTQILYTLVFTFLVPWFYIKIFAEKKLSTLSNETKVRPIAVVVVVLATFTFMVVNSYFIEWNQNIKFPEFMSGFEKWARETEDQLAKATEKFTTFNNFGEFLFGFIAIALLPGIGEELLFRGLLQNSLQRLSKNKHLAIWLSALLFSAIHLQFYGLVPRMLLGALFGYFYVWSGNIWYPIIGHIANNGIQVILVYTAQVSGAEIILDDSETIPVVGQIVAVVFFIVLMFFFRNEYLRPKRLE</sequence>
<proteinExistence type="predicted"/>
<keyword evidence="1" id="KW-0472">Membrane</keyword>
<reference evidence="4" key="1">
    <citation type="journal article" date="2019" name="Int. J. Syst. Evol. Microbiol.">
        <title>The Global Catalogue of Microorganisms (GCM) 10K type strain sequencing project: providing services to taxonomists for standard genome sequencing and annotation.</title>
        <authorList>
            <consortium name="The Broad Institute Genomics Platform"/>
            <consortium name="The Broad Institute Genome Sequencing Center for Infectious Disease"/>
            <person name="Wu L."/>
            <person name="Ma J."/>
        </authorList>
    </citation>
    <scope>NUCLEOTIDE SEQUENCE [LARGE SCALE GENOMIC DNA]</scope>
    <source>
        <strain evidence="4">CGMCC 1.15111</strain>
    </source>
</reference>
<dbReference type="InterPro" id="IPR003675">
    <property type="entry name" value="Rce1/LyrA-like_dom"/>
</dbReference>
<evidence type="ECO:0000313" key="3">
    <source>
        <dbReference type="EMBL" id="GHE74703.1"/>
    </source>
</evidence>
<evidence type="ECO:0000313" key="4">
    <source>
        <dbReference type="Proteomes" id="UP000658258"/>
    </source>
</evidence>
<dbReference type="InterPro" id="IPR052710">
    <property type="entry name" value="CAAX_protease"/>
</dbReference>
<feature type="transmembrane region" description="Helical" evidence="1">
    <location>
        <begin position="261"/>
        <end position="279"/>
    </location>
</feature>
<feature type="transmembrane region" description="Helical" evidence="1">
    <location>
        <begin position="285"/>
        <end position="304"/>
    </location>
</feature>
<gene>
    <name evidence="3" type="ORF">GCM10011340_34290</name>
</gene>
<feature type="transmembrane region" description="Helical" evidence="1">
    <location>
        <begin position="20"/>
        <end position="48"/>
    </location>
</feature>
<feature type="transmembrane region" description="Helical" evidence="1">
    <location>
        <begin position="174"/>
        <end position="197"/>
    </location>
</feature>
<accession>A0ABQ3ICU9</accession>
<organism evidence="3 4">
    <name type="scientific">Roseivirga thermotolerans</name>
    <dbReference type="NCBI Taxonomy" id="1758176"/>
    <lineage>
        <taxon>Bacteria</taxon>
        <taxon>Pseudomonadati</taxon>
        <taxon>Bacteroidota</taxon>
        <taxon>Cytophagia</taxon>
        <taxon>Cytophagales</taxon>
        <taxon>Roseivirgaceae</taxon>
        <taxon>Roseivirga</taxon>
    </lineage>
</organism>
<dbReference type="PANTHER" id="PTHR36435">
    <property type="entry name" value="SLR1288 PROTEIN"/>
    <property type="match status" value="1"/>
</dbReference>